<organism evidence="1 2">
    <name type="scientific">Shewanella piezotolerans (strain WP3 / JCM 13877)</name>
    <dbReference type="NCBI Taxonomy" id="225849"/>
    <lineage>
        <taxon>Bacteria</taxon>
        <taxon>Pseudomonadati</taxon>
        <taxon>Pseudomonadota</taxon>
        <taxon>Gammaproteobacteria</taxon>
        <taxon>Alteromonadales</taxon>
        <taxon>Shewanellaceae</taxon>
        <taxon>Shewanella</taxon>
    </lineage>
</organism>
<protein>
    <submittedName>
        <fullName evidence="1">Uncharacterized protein</fullName>
    </submittedName>
</protein>
<dbReference type="STRING" id="225849.swp_5022"/>
<sequence length="98" mass="11124">MIASDYNIDSKPYNSVALNQALKKLTQSEFTWQSITSGGKFAHLLEQAEFSTFSNIRTLVDTYRDKSAVKKIGSALAEKQRVMILVGKRHFRPIMQDI</sequence>
<gene>
    <name evidence="1" type="ordered locus">swp_5022</name>
</gene>
<evidence type="ECO:0000313" key="1">
    <source>
        <dbReference type="EMBL" id="ACJ31636.1"/>
    </source>
</evidence>
<dbReference type="KEGG" id="swp:swp_5022"/>
<keyword evidence="2" id="KW-1185">Reference proteome</keyword>
<dbReference type="Proteomes" id="UP000000753">
    <property type="component" value="Chromosome"/>
</dbReference>
<reference evidence="1 2" key="1">
    <citation type="journal article" date="2008" name="PLoS ONE">
        <title>Environmental adaptation: genomic analysis of the piezotolerant and psychrotolerant deep-sea iron reducing bacterium Shewanella piezotolerans WP3.</title>
        <authorList>
            <person name="Wang F."/>
            <person name="Wang J."/>
            <person name="Jian H."/>
            <person name="Zhang B."/>
            <person name="Li S."/>
            <person name="Wang F."/>
            <person name="Zeng X."/>
            <person name="Gao L."/>
            <person name="Bartlett D.H."/>
            <person name="Yu J."/>
            <person name="Hu S."/>
            <person name="Xiao X."/>
        </authorList>
    </citation>
    <scope>NUCLEOTIDE SEQUENCE [LARGE SCALE GENOMIC DNA]</scope>
    <source>
        <strain evidence="2">WP3 / JCM 13877</strain>
    </source>
</reference>
<proteinExistence type="predicted"/>
<accession>B8CVG0</accession>
<dbReference type="AlphaFoldDB" id="B8CVG0"/>
<dbReference type="HOGENOM" id="CLU_2332097_0_0_6"/>
<evidence type="ECO:0000313" key="2">
    <source>
        <dbReference type="Proteomes" id="UP000000753"/>
    </source>
</evidence>
<name>B8CVG0_SHEPW</name>
<dbReference type="EMBL" id="CP000472">
    <property type="protein sequence ID" value="ACJ31636.1"/>
    <property type="molecule type" value="Genomic_DNA"/>
</dbReference>